<keyword evidence="1 4" id="KW-0812">Transmembrane</keyword>
<dbReference type="RefSeq" id="WP_311946744.1">
    <property type="nucleotide sequence ID" value="NZ_JAVLVU010000001.1"/>
</dbReference>
<evidence type="ECO:0000256" key="1">
    <source>
        <dbReference type="SAM" id="Phobius"/>
    </source>
</evidence>
<dbReference type="Pfam" id="PF04773">
    <property type="entry name" value="FecR"/>
    <property type="match status" value="1"/>
</dbReference>
<name>A0ABU3GQQ3_9SPHI</name>
<feature type="domain" description="FecR protein" evidence="2">
    <location>
        <begin position="112"/>
        <end position="207"/>
    </location>
</feature>
<gene>
    <name evidence="4" type="ORF">QE417_000057</name>
</gene>
<evidence type="ECO:0000259" key="3">
    <source>
        <dbReference type="Pfam" id="PF16344"/>
    </source>
</evidence>
<evidence type="ECO:0000313" key="4">
    <source>
        <dbReference type="EMBL" id="MDT3400985.1"/>
    </source>
</evidence>
<dbReference type="Gene3D" id="3.55.50.30">
    <property type="match status" value="1"/>
</dbReference>
<keyword evidence="1" id="KW-1133">Transmembrane helix</keyword>
<dbReference type="EMBL" id="JAVLVU010000001">
    <property type="protein sequence ID" value="MDT3400985.1"/>
    <property type="molecule type" value="Genomic_DNA"/>
</dbReference>
<feature type="transmembrane region" description="Helical" evidence="1">
    <location>
        <begin position="73"/>
        <end position="91"/>
    </location>
</feature>
<organism evidence="4 5">
    <name type="scientific">Mucilaginibacter terrae</name>
    <dbReference type="NCBI Taxonomy" id="1955052"/>
    <lineage>
        <taxon>Bacteria</taxon>
        <taxon>Pseudomonadati</taxon>
        <taxon>Bacteroidota</taxon>
        <taxon>Sphingobacteriia</taxon>
        <taxon>Sphingobacteriales</taxon>
        <taxon>Sphingobacteriaceae</taxon>
        <taxon>Mucilaginibacter</taxon>
    </lineage>
</organism>
<proteinExistence type="predicted"/>
<dbReference type="PANTHER" id="PTHR30273:SF2">
    <property type="entry name" value="PROTEIN FECR"/>
    <property type="match status" value="1"/>
</dbReference>
<evidence type="ECO:0000259" key="2">
    <source>
        <dbReference type="Pfam" id="PF04773"/>
    </source>
</evidence>
<keyword evidence="5" id="KW-1185">Reference proteome</keyword>
<dbReference type="InterPro" id="IPR012373">
    <property type="entry name" value="Ferrdict_sens_TM"/>
</dbReference>
<reference evidence="5" key="1">
    <citation type="submission" date="2023-07" db="EMBL/GenBank/DDBJ databases">
        <title>Functional and genomic diversity of the sorghum phyllosphere microbiome.</title>
        <authorList>
            <person name="Shade A."/>
        </authorList>
    </citation>
    <scope>NUCLEOTIDE SEQUENCE [LARGE SCALE GENOMIC DNA]</scope>
    <source>
        <strain evidence="5">SORGH_AS_0422</strain>
    </source>
</reference>
<dbReference type="InterPro" id="IPR006860">
    <property type="entry name" value="FecR"/>
</dbReference>
<protein>
    <submittedName>
        <fullName evidence="4">Transmembrane sensor</fullName>
    </submittedName>
</protein>
<sequence>MDKDYLKELFEKFERNDLSEQEKEHLDNWYNSFEKKAQFEPLQDSAIRKEVYRAINGPVTKFISQTKPVIKRLYWPLGIAASLLIVFTVLIQTKGTFKQNRTTTELASSVYTVFTQPGEVKKLTLPDSSVIWVNSASKVQFNTHTFSNKRDILLKEGEAYFQVVKNPKSPFRVHTKTLTTQVFGTSFNVKAYEKLGYTSVHVITGRVGVSSKSGNAHVMLVPNQFTILNAGTNKLDINISEPGANSWIDGTIKIKNASFNELALILYNHYKIKCTTTVPRIQQQSFTITILKSTTLDQTLRIVCAIHNNKYRREKNEVMIY</sequence>
<dbReference type="Proteomes" id="UP001258315">
    <property type="component" value="Unassembled WGS sequence"/>
</dbReference>
<dbReference type="PANTHER" id="PTHR30273">
    <property type="entry name" value="PERIPLASMIC SIGNAL SENSOR AND SIGMA FACTOR ACTIVATOR FECR-RELATED"/>
    <property type="match status" value="1"/>
</dbReference>
<keyword evidence="1" id="KW-0472">Membrane</keyword>
<accession>A0ABU3GQQ3</accession>
<dbReference type="InterPro" id="IPR032508">
    <property type="entry name" value="FecR_C"/>
</dbReference>
<comment type="caution">
    <text evidence="4">The sequence shown here is derived from an EMBL/GenBank/DDBJ whole genome shotgun (WGS) entry which is preliminary data.</text>
</comment>
<dbReference type="PIRSF" id="PIRSF018266">
    <property type="entry name" value="FecR"/>
    <property type="match status" value="1"/>
</dbReference>
<dbReference type="Pfam" id="PF16344">
    <property type="entry name" value="FecR_C"/>
    <property type="match status" value="1"/>
</dbReference>
<feature type="domain" description="Protein FecR C-terminal" evidence="3">
    <location>
        <begin position="254"/>
        <end position="320"/>
    </location>
</feature>
<evidence type="ECO:0000313" key="5">
    <source>
        <dbReference type="Proteomes" id="UP001258315"/>
    </source>
</evidence>
<dbReference type="Gene3D" id="2.60.120.1440">
    <property type="match status" value="1"/>
</dbReference>